<evidence type="ECO:0000256" key="2">
    <source>
        <dbReference type="ARBA" id="ARBA00022692"/>
    </source>
</evidence>
<dbReference type="Gene3D" id="1.10.10.2910">
    <property type="match status" value="1"/>
</dbReference>
<comment type="subcellular location">
    <subcellularLocation>
        <location evidence="1">Membrane</location>
        <topology evidence="1">Single-pass membrane protein</topology>
    </subcellularLocation>
</comment>
<comment type="caution">
    <text evidence="7">The sequence shown here is derived from an EMBL/GenBank/DDBJ whole genome shotgun (WGS) entry which is preliminary data.</text>
</comment>
<name>A0ABN3XSU1_9ACTN</name>
<dbReference type="Proteomes" id="UP001499930">
    <property type="component" value="Unassembled WGS sequence"/>
</dbReference>
<reference evidence="7 8" key="1">
    <citation type="journal article" date="2019" name="Int. J. Syst. Evol. Microbiol.">
        <title>The Global Catalogue of Microorganisms (GCM) 10K type strain sequencing project: providing services to taxonomists for standard genome sequencing and annotation.</title>
        <authorList>
            <consortium name="The Broad Institute Genomics Platform"/>
            <consortium name="The Broad Institute Genome Sequencing Center for Infectious Disease"/>
            <person name="Wu L."/>
            <person name="Ma J."/>
        </authorList>
    </citation>
    <scope>NUCLEOTIDE SEQUENCE [LARGE SCALE GENOMIC DNA]</scope>
    <source>
        <strain evidence="7 8">JCM 3106</strain>
    </source>
</reference>
<evidence type="ECO:0000256" key="3">
    <source>
        <dbReference type="ARBA" id="ARBA00022989"/>
    </source>
</evidence>
<dbReference type="RefSeq" id="WP_344888702.1">
    <property type="nucleotide sequence ID" value="NZ_BAAAWD010000006.1"/>
</dbReference>
<feature type="region of interest" description="Disordered" evidence="5">
    <location>
        <begin position="1"/>
        <end position="44"/>
    </location>
</feature>
<keyword evidence="3 6" id="KW-1133">Transmembrane helix</keyword>
<evidence type="ECO:0000313" key="7">
    <source>
        <dbReference type="EMBL" id="GAA2991245.1"/>
    </source>
</evidence>
<dbReference type="Pfam" id="PF04228">
    <property type="entry name" value="Zn_peptidase"/>
    <property type="match status" value="1"/>
</dbReference>
<feature type="region of interest" description="Disordered" evidence="5">
    <location>
        <begin position="253"/>
        <end position="300"/>
    </location>
</feature>
<accession>A0ABN3XSU1</accession>
<keyword evidence="2 6" id="KW-0812">Transmembrane</keyword>
<protein>
    <recommendedName>
        <fullName evidence="9">Metalloprotease-like protein</fullName>
    </recommendedName>
</protein>
<evidence type="ECO:0008006" key="9">
    <source>
        <dbReference type="Google" id="ProtNLM"/>
    </source>
</evidence>
<feature type="transmembrane region" description="Helical" evidence="6">
    <location>
        <begin position="52"/>
        <end position="69"/>
    </location>
</feature>
<evidence type="ECO:0000256" key="5">
    <source>
        <dbReference type="SAM" id="MobiDB-lite"/>
    </source>
</evidence>
<feature type="compositionally biased region" description="Basic and acidic residues" evidence="5">
    <location>
        <begin position="1"/>
        <end position="19"/>
    </location>
</feature>
<dbReference type="PANTHER" id="PTHR30168:SF0">
    <property type="entry name" value="INNER MEMBRANE PROTEIN"/>
    <property type="match status" value="1"/>
</dbReference>
<sequence>MDGSGDREGPRSEGWEAHRPYPGGTAGFVPPSGSVPPPGTGRTARRALRRTLPVLLAFAVVLGGLASFGDELRELIGTAPGSPRSQAATHGLHERAEPIDARCATLPTDLDADARASLRAFGRCLDRMWTATLEAAGMEYEPPEQVRLVTSASRAACGNRDDDWAGIYCPDSRVVNVLIEDDEVFPMMFTLAHEYAHHVQEVTGLADRRGSEAFDEAWSRRLELQADCLAAATLRQVAPRRLERLRVLAGPQDGADEDVQADHRRSHGSGASGAEWMRRGQQEGSVAACNTWGAPADRVS</sequence>
<dbReference type="InterPro" id="IPR007343">
    <property type="entry name" value="Uncharacterised_pept_Zn_put"/>
</dbReference>
<gene>
    <name evidence="7" type="ORF">GCM10017559_09000</name>
</gene>
<evidence type="ECO:0000313" key="8">
    <source>
        <dbReference type="Proteomes" id="UP001499930"/>
    </source>
</evidence>
<proteinExistence type="predicted"/>
<evidence type="ECO:0000256" key="6">
    <source>
        <dbReference type="SAM" id="Phobius"/>
    </source>
</evidence>
<keyword evidence="4 6" id="KW-0472">Membrane</keyword>
<organism evidence="7 8">
    <name type="scientific">Streptosporangium longisporum</name>
    <dbReference type="NCBI Taxonomy" id="46187"/>
    <lineage>
        <taxon>Bacteria</taxon>
        <taxon>Bacillati</taxon>
        <taxon>Actinomycetota</taxon>
        <taxon>Actinomycetes</taxon>
        <taxon>Streptosporangiales</taxon>
        <taxon>Streptosporangiaceae</taxon>
        <taxon>Streptosporangium</taxon>
    </lineage>
</organism>
<dbReference type="PANTHER" id="PTHR30168">
    <property type="entry name" value="PUTATIVE MEMBRANE PROTEIN YPFJ"/>
    <property type="match status" value="1"/>
</dbReference>
<dbReference type="EMBL" id="BAAAWD010000006">
    <property type="protein sequence ID" value="GAA2991245.1"/>
    <property type="molecule type" value="Genomic_DNA"/>
</dbReference>
<evidence type="ECO:0000256" key="4">
    <source>
        <dbReference type="ARBA" id="ARBA00023136"/>
    </source>
</evidence>
<keyword evidence="8" id="KW-1185">Reference proteome</keyword>
<evidence type="ECO:0000256" key="1">
    <source>
        <dbReference type="ARBA" id="ARBA00004167"/>
    </source>
</evidence>